<dbReference type="STRING" id="39692.BST38_10075"/>
<dbReference type="AlphaFoldDB" id="A0A375YHW7"/>
<keyword evidence="3" id="KW-1185">Reference proteome</keyword>
<dbReference type="Gene3D" id="3.50.50.60">
    <property type="entry name" value="FAD/NAD(P)-binding domain"/>
    <property type="match status" value="1"/>
</dbReference>
<dbReference type="GO" id="GO:0008767">
    <property type="term" value="F:UDP-galactopyranose mutase activity"/>
    <property type="evidence" value="ECO:0007669"/>
    <property type="project" value="TreeGrafter"/>
</dbReference>
<dbReference type="PANTHER" id="PTHR21197">
    <property type="entry name" value="UDP-GALACTOPYRANOSE MUTASE"/>
    <property type="match status" value="1"/>
</dbReference>
<dbReference type="RefSeq" id="WP_083143137.1">
    <property type="nucleotide sequence ID" value="NZ_MVID01000006.1"/>
</dbReference>
<dbReference type="EMBL" id="UEGS01000001">
    <property type="protein sequence ID" value="SRX80639.1"/>
    <property type="molecule type" value="Genomic_DNA"/>
</dbReference>
<evidence type="ECO:0000259" key="1">
    <source>
        <dbReference type="Pfam" id="PF01593"/>
    </source>
</evidence>
<evidence type="ECO:0000313" key="2">
    <source>
        <dbReference type="EMBL" id="SRX80639.1"/>
    </source>
</evidence>
<dbReference type="SUPFAM" id="SSF51905">
    <property type="entry name" value="FAD/NAD(P)-binding domain"/>
    <property type="match status" value="1"/>
</dbReference>
<accession>A0A375YHW7</accession>
<dbReference type="Proteomes" id="UP000252008">
    <property type="component" value="Unassembled WGS sequence"/>
</dbReference>
<dbReference type="InterPro" id="IPR036188">
    <property type="entry name" value="FAD/NAD-bd_sf"/>
</dbReference>
<sequence length="465" mass="52649">MATHRNPLIIGAGPAGLTAALELVHRGVVPRIYEATEHVGGLARTPTAGQWRADPGGHRFFTQHEEIMDLWKELLPHDEWLAVPRRSAMLVDGHLVPYPLLGRELVTRLGFRSGMRGASGLMWSRFRRGMRAVEKEQTFREWGIEEFGKHWYRIFFDGYVRKTWLADPDSLSSDWANQRIKPIDWRRAGKRGDADDDVFRYPRLGPGQLWDAAAAALTDAGVTPSLNSPVVGLHHDGRQWNIELQNGDIAAGDAVFSSMPLQLLMHMLKPAPPKHIRAIAGTLRHRSLITVAVALSEHRDIPYNWVYTPGADCRVGRVQNYLRWSPALAPEGFTGTYLGLEYFTLPHDDLWLADDETLRAIVERDLQVLGVGDSSVQQLMTIRSQYAYPIYEAGRERNVVRIRDYLRENHPGLHPIGRNGMHRYDNQDHAMLSALRSVGRYFGEKVDPWLVNTGLGYHETGLLRS</sequence>
<feature type="domain" description="Amine oxidase" evidence="1">
    <location>
        <begin position="15"/>
        <end position="395"/>
    </location>
</feature>
<dbReference type="GO" id="GO:0016491">
    <property type="term" value="F:oxidoreductase activity"/>
    <property type="evidence" value="ECO:0007669"/>
    <property type="project" value="InterPro"/>
</dbReference>
<protein>
    <recommendedName>
        <fullName evidence="1">Amine oxidase domain-containing protein</fullName>
    </recommendedName>
</protein>
<reference evidence="2 3" key="1">
    <citation type="submission" date="2018-05" db="EMBL/GenBank/DDBJ databases">
        <authorList>
            <consortium name="IHU Genomes"/>
        </authorList>
    </citation>
    <scope>NUCLEOTIDE SEQUENCE [LARGE SCALE GENOMIC DNA]</scope>
    <source>
        <strain evidence="2 3">P7335</strain>
    </source>
</reference>
<dbReference type="Pfam" id="PF01593">
    <property type="entry name" value="Amino_oxidase"/>
    <property type="match status" value="1"/>
</dbReference>
<dbReference type="GO" id="GO:0005829">
    <property type="term" value="C:cytosol"/>
    <property type="evidence" value="ECO:0007669"/>
    <property type="project" value="TreeGrafter"/>
</dbReference>
<dbReference type="PANTHER" id="PTHR21197:SF0">
    <property type="entry name" value="UDP-GALACTOPYRANOSE MUTASE"/>
    <property type="match status" value="1"/>
</dbReference>
<gene>
    <name evidence="2" type="ORF">MPP7335_02383</name>
</gene>
<dbReference type="GO" id="GO:0050660">
    <property type="term" value="F:flavin adenine dinucleotide binding"/>
    <property type="evidence" value="ECO:0007669"/>
    <property type="project" value="TreeGrafter"/>
</dbReference>
<organism evidence="2 3">
    <name type="scientific">Mycolicibacterium parafortuitum</name>
    <name type="common">Mycobacterium parafortuitum</name>
    <dbReference type="NCBI Taxonomy" id="39692"/>
    <lineage>
        <taxon>Bacteria</taxon>
        <taxon>Bacillati</taxon>
        <taxon>Actinomycetota</taxon>
        <taxon>Actinomycetes</taxon>
        <taxon>Mycobacteriales</taxon>
        <taxon>Mycobacteriaceae</taxon>
        <taxon>Mycolicibacterium</taxon>
    </lineage>
</organism>
<dbReference type="PRINTS" id="PR00420">
    <property type="entry name" value="RNGMNOXGNASE"/>
</dbReference>
<name>A0A375YHW7_MYCPF</name>
<dbReference type="NCBIfam" id="NF005547">
    <property type="entry name" value="PRK07208.1-3"/>
    <property type="match status" value="1"/>
</dbReference>
<proteinExistence type="predicted"/>
<dbReference type="InterPro" id="IPR002937">
    <property type="entry name" value="Amino_oxidase"/>
</dbReference>
<evidence type="ECO:0000313" key="3">
    <source>
        <dbReference type="Proteomes" id="UP000252008"/>
    </source>
</evidence>